<feature type="compositionally biased region" description="Basic residues" evidence="1">
    <location>
        <begin position="35"/>
        <end position="49"/>
    </location>
</feature>
<accession>A0A6J4RWJ0</accession>
<proteinExistence type="predicted"/>
<gene>
    <name evidence="2" type="ORF">AVDCRST_MAG53-876</name>
</gene>
<organism evidence="2">
    <name type="scientific">uncultured Solirubrobacteraceae bacterium</name>
    <dbReference type="NCBI Taxonomy" id="1162706"/>
    <lineage>
        <taxon>Bacteria</taxon>
        <taxon>Bacillati</taxon>
        <taxon>Actinomycetota</taxon>
        <taxon>Thermoleophilia</taxon>
        <taxon>Solirubrobacterales</taxon>
        <taxon>Solirubrobacteraceae</taxon>
        <taxon>environmental samples</taxon>
    </lineage>
</organism>
<feature type="non-terminal residue" evidence="2">
    <location>
        <position position="1"/>
    </location>
</feature>
<dbReference type="EMBL" id="CADCVR010000027">
    <property type="protein sequence ID" value="CAA9483047.1"/>
    <property type="molecule type" value="Genomic_DNA"/>
</dbReference>
<protein>
    <submittedName>
        <fullName evidence="2">Uncharacterized protein</fullName>
    </submittedName>
</protein>
<dbReference type="AlphaFoldDB" id="A0A6J4RWJ0"/>
<name>A0A6J4RWJ0_9ACTN</name>
<feature type="region of interest" description="Disordered" evidence="1">
    <location>
        <begin position="1"/>
        <end position="61"/>
    </location>
</feature>
<reference evidence="2" key="1">
    <citation type="submission" date="2020-02" db="EMBL/GenBank/DDBJ databases">
        <authorList>
            <person name="Meier V. D."/>
        </authorList>
    </citation>
    <scope>NUCLEOTIDE SEQUENCE</scope>
    <source>
        <strain evidence="2">AVDCRST_MAG53</strain>
    </source>
</reference>
<feature type="compositionally biased region" description="Low complexity" evidence="1">
    <location>
        <begin position="50"/>
        <end position="61"/>
    </location>
</feature>
<evidence type="ECO:0000256" key="1">
    <source>
        <dbReference type="SAM" id="MobiDB-lite"/>
    </source>
</evidence>
<feature type="non-terminal residue" evidence="2">
    <location>
        <position position="61"/>
    </location>
</feature>
<sequence length="61" mass="6598">ERHGATARRLPADQDQRASARPQRAPEPPPGARASLHRPRGRHQGRAARRLGLGAAARPPL</sequence>
<evidence type="ECO:0000313" key="2">
    <source>
        <dbReference type="EMBL" id="CAA9483047.1"/>
    </source>
</evidence>